<evidence type="ECO:0000313" key="2">
    <source>
        <dbReference type="EMBL" id="AOY82383.1"/>
    </source>
</evidence>
<keyword evidence="1" id="KW-0812">Transmembrane</keyword>
<proteinExistence type="predicted"/>
<evidence type="ECO:0000256" key="1">
    <source>
        <dbReference type="SAM" id="Phobius"/>
    </source>
</evidence>
<accession>A0A1D9G469</accession>
<dbReference type="EMBL" id="CP017708">
    <property type="protein sequence ID" value="AOY82383.1"/>
    <property type="molecule type" value="Genomic_DNA"/>
</dbReference>
<gene>
    <name evidence="2" type="ORF">BJP36_23215</name>
</gene>
<dbReference type="Proteomes" id="UP000176944">
    <property type="component" value="Chromosome"/>
</dbReference>
<feature type="transmembrane region" description="Helical" evidence="1">
    <location>
        <begin position="47"/>
        <end position="73"/>
    </location>
</feature>
<sequence>MATEEGRGINLGVLHPTVNPYNNITEGKKQNIKGIYKTKKKPLKIKIIIKLFQDLLLFFVDFDYLILLTIYIVNPILKVLIPCLPQLSPKLEQFLPLLLL</sequence>
<reference evidence="3" key="1">
    <citation type="submission" date="2016-10" db="EMBL/GenBank/DDBJ databases">
        <title>Comparative genomics uncovers the prolific and rare metabolic potential of the cyanobacterial genus Moorea.</title>
        <authorList>
            <person name="Leao T."/>
            <person name="Castelao G."/>
            <person name="Korobeynikov A."/>
            <person name="Monroe E.A."/>
            <person name="Podell S."/>
            <person name="Glukhov E."/>
            <person name="Allen E."/>
            <person name="Gerwick W.H."/>
            <person name="Gerwick L."/>
        </authorList>
    </citation>
    <scope>NUCLEOTIDE SEQUENCE [LARGE SCALE GENOMIC DNA]</scope>
    <source>
        <strain evidence="3">JHB</strain>
    </source>
</reference>
<keyword evidence="1" id="KW-0472">Membrane</keyword>
<keyword evidence="1" id="KW-1133">Transmembrane helix</keyword>
<protein>
    <submittedName>
        <fullName evidence="2">Uncharacterized protein</fullName>
    </submittedName>
</protein>
<dbReference type="AlphaFoldDB" id="A0A1D9G469"/>
<name>A0A1D9G469_MOOP1</name>
<evidence type="ECO:0000313" key="3">
    <source>
        <dbReference type="Proteomes" id="UP000176944"/>
    </source>
</evidence>
<organism evidence="2 3">
    <name type="scientific">Moorena producens (strain JHB)</name>
    <dbReference type="NCBI Taxonomy" id="1454205"/>
    <lineage>
        <taxon>Bacteria</taxon>
        <taxon>Bacillati</taxon>
        <taxon>Cyanobacteriota</taxon>
        <taxon>Cyanophyceae</taxon>
        <taxon>Coleofasciculales</taxon>
        <taxon>Coleofasciculaceae</taxon>
        <taxon>Moorena</taxon>
    </lineage>
</organism>